<dbReference type="EMBL" id="NNRJ01000051">
    <property type="protein sequence ID" value="OYR14743.1"/>
    <property type="molecule type" value="Genomic_DNA"/>
</dbReference>
<evidence type="ECO:0000313" key="1">
    <source>
        <dbReference type="EMBL" id="OYR14743.1"/>
    </source>
</evidence>
<comment type="caution">
    <text evidence="1">The sequence shown here is derived from an EMBL/GenBank/DDBJ whole genome shotgun (WGS) entry which is preliminary data.</text>
</comment>
<gene>
    <name evidence="1" type="ORF">CEV31_3157</name>
</gene>
<reference evidence="1 2" key="1">
    <citation type="submission" date="2017-07" db="EMBL/GenBank/DDBJ databases">
        <title>Phylogenetic study on the rhizospheric bacterium Ochrobactrum sp. A44.</title>
        <authorList>
            <person name="Krzyzanowska D.M."/>
            <person name="Ossowicki A."/>
            <person name="Rajewska M."/>
            <person name="Maciag T."/>
            <person name="Kaczynski Z."/>
            <person name="Czerwicka M."/>
            <person name="Jafra S."/>
        </authorList>
    </citation>
    <scope>NUCLEOTIDE SEQUENCE [LARGE SCALE GENOMIC DNA]</scope>
    <source>
        <strain evidence="1 2">DSM 7216</strain>
    </source>
</reference>
<proteinExistence type="predicted"/>
<dbReference type="AlphaFoldDB" id="A0A256FIS4"/>
<sequence length="40" mass="4614">MQINFKSALWDKIVGRVDLDQIHPFSGRSLVVMKLEIVKT</sequence>
<organism evidence="1 2">
    <name type="scientific">Brucella thiophenivorans</name>
    <dbReference type="NCBI Taxonomy" id="571255"/>
    <lineage>
        <taxon>Bacteria</taxon>
        <taxon>Pseudomonadati</taxon>
        <taxon>Pseudomonadota</taxon>
        <taxon>Alphaproteobacteria</taxon>
        <taxon>Hyphomicrobiales</taxon>
        <taxon>Brucellaceae</taxon>
        <taxon>Brucella/Ochrobactrum group</taxon>
        <taxon>Brucella</taxon>
    </lineage>
</organism>
<protein>
    <submittedName>
        <fullName evidence="1">Uncharacterized protein</fullName>
    </submittedName>
</protein>
<dbReference type="Proteomes" id="UP000215590">
    <property type="component" value="Unassembled WGS sequence"/>
</dbReference>
<keyword evidence="2" id="KW-1185">Reference proteome</keyword>
<accession>A0A256FIS4</accession>
<evidence type="ECO:0000313" key="2">
    <source>
        <dbReference type="Proteomes" id="UP000215590"/>
    </source>
</evidence>
<name>A0A256FIS4_9HYPH</name>